<dbReference type="FunFam" id="2.60.120.200:FF:000135">
    <property type="entry name" value="Related to KRE6-glucan synthase subunit"/>
    <property type="match status" value="1"/>
</dbReference>
<feature type="transmembrane region" description="Helical" evidence="10">
    <location>
        <begin position="372"/>
        <end position="396"/>
    </location>
</feature>
<feature type="compositionally biased region" description="Polar residues" evidence="9">
    <location>
        <begin position="413"/>
        <end position="430"/>
    </location>
</feature>
<keyword evidence="5 10" id="KW-1133">Transmembrane helix</keyword>
<name>A0AAF0JEN3_9BASI</name>
<evidence type="ECO:0000259" key="11">
    <source>
        <dbReference type="PROSITE" id="PS51762"/>
    </source>
</evidence>
<evidence type="ECO:0000256" key="7">
    <source>
        <dbReference type="ARBA" id="ARBA00023180"/>
    </source>
</evidence>
<dbReference type="PANTHER" id="PTHR31361:SF1">
    <property type="entry name" value="BETA-GLUCAN SYNTHESIS-ASSOCIATED PROTEIN KRE6-RELATED"/>
    <property type="match status" value="1"/>
</dbReference>
<evidence type="ECO:0000256" key="1">
    <source>
        <dbReference type="ARBA" id="ARBA00004606"/>
    </source>
</evidence>
<dbReference type="GO" id="GO:0005789">
    <property type="term" value="C:endoplasmic reticulum membrane"/>
    <property type="evidence" value="ECO:0007669"/>
    <property type="project" value="TreeGrafter"/>
</dbReference>
<keyword evidence="7" id="KW-0325">Glycoprotein</keyword>
<dbReference type="AlphaFoldDB" id="A0AAF0JEN3"/>
<feature type="compositionally biased region" description="Polar residues" evidence="9">
    <location>
        <begin position="131"/>
        <end position="147"/>
    </location>
</feature>
<feature type="region of interest" description="Disordered" evidence="9">
    <location>
        <begin position="1"/>
        <end position="177"/>
    </location>
</feature>
<proteinExistence type="inferred from homology"/>
<evidence type="ECO:0000313" key="13">
    <source>
        <dbReference type="Proteomes" id="UP001214628"/>
    </source>
</evidence>
<dbReference type="Pfam" id="PF03935">
    <property type="entry name" value="SKN1_KRE6_Sbg1"/>
    <property type="match status" value="1"/>
</dbReference>
<dbReference type="GO" id="GO:0031505">
    <property type="term" value="P:fungal-type cell wall organization"/>
    <property type="evidence" value="ECO:0007669"/>
    <property type="project" value="TreeGrafter"/>
</dbReference>
<comment type="similarity">
    <text evidence="2">Belongs to the SKN1/KRE6 family.</text>
</comment>
<keyword evidence="4" id="KW-0735">Signal-anchor</keyword>
<evidence type="ECO:0000256" key="4">
    <source>
        <dbReference type="ARBA" id="ARBA00022968"/>
    </source>
</evidence>
<accession>A0AAF0JEN3</accession>
<feature type="compositionally biased region" description="Acidic residues" evidence="9">
    <location>
        <begin position="46"/>
        <end position="56"/>
    </location>
</feature>
<dbReference type="InterPro" id="IPR013320">
    <property type="entry name" value="ConA-like_dom_sf"/>
</dbReference>
<feature type="region of interest" description="Disordered" evidence="9">
    <location>
        <begin position="411"/>
        <end position="439"/>
    </location>
</feature>
<protein>
    <recommendedName>
        <fullName evidence="11">GH16 domain-containing protein</fullName>
    </recommendedName>
</protein>
<keyword evidence="13" id="KW-1185">Reference proteome</keyword>
<feature type="region of interest" description="Disordered" evidence="9">
    <location>
        <begin position="231"/>
        <end position="259"/>
    </location>
</feature>
<evidence type="ECO:0000256" key="5">
    <source>
        <dbReference type="ARBA" id="ARBA00022989"/>
    </source>
</evidence>
<comment type="subcellular location">
    <subcellularLocation>
        <location evidence="1">Membrane</location>
        <topology evidence="1">Single-pass type II membrane protein</topology>
    </subcellularLocation>
</comment>
<evidence type="ECO:0000256" key="8">
    <source>
        <dbReference type="ARBA" id="ARBA00023316"/>
    </source>
</evidence>
<sequence length="877" mass="96821">MSGSQWNRHGDPPSTMRTGEPEEPRTESSRDTYADENVTRTIMDAYGDDEASDDEGPQSSVLGEALGGSRPSTMLRTPETPLAPETMWSSQPPMPSTSPSLFAGGNTSPEIVYAEAFDTDETPTLPAGRWTSPSGKGPQYQTRDPLQSSRPEPLSSTPPRSSSPVNTSSSSITSTRVIPLHYNTHGVSDPELDLIEAYNTNHASRPTSVLPASGSMMEDVVNDYGPLSRASSMMSHTTGTQKRVPHSVGPETPDNSTHMRRMPVYASRPSTDATEGASLTDLYSGMYDDHESPYHSQDTHRRYRKYAPGVGDMSEPNHSFVSLPNQSTDQFILPADYQSQVFLGDDLHQLHDGGREWDERKRKPQNHVSMRGCANVSTIVLLLLSVLMLFLGYPVLRTVRDQQEHRRLVAAGMSQSGSSLPMKNSSNIRTTLIDPDTPANVRNRTRIRDGKPMVLVFSDEFEQEGRSFYPGEDPFWEAVDLHYWQTQNYEWWDPEAIKTQGGDLVITMSQKPEHNLNFRSGMMSTWNKFCFTGGYIEVGAQLPGRNNVSGLWPAAWTMGNLGRAGYGASTDGLWPYSYDTCDVGTLRNQTYLPSQGGGPIAAETTGHYIDNYGPQLSSLPGQRLSRCTCPKADHPGPKHADGTWKARSAPEIDIFEAAANNGDNEHGQVSMSMQVAPFDAAYNITKDNGGFFVHEGSGHAVILNDYTGSTLQQAVSAKVNTTDDAYQLTGGGYDSYGFEYEPGGGNDSYLTYTVSGRPVVTFNTTALGPNPQTEIGQRLIPEEPMYIIMNLGIASSFSFVNWWRLEFPAVMRVSYVRVWQEPDKIQTSCSPPDFPTKDYIERHKEAYTNTQLRTWTDTRENGGYGQAFPGNMLVDQC</sequence>
<dbReference type="InterPro" id="IPR005629">
    <property type="entry name" value="Skn1/Kre6/Sbg1"/>
</dbReference>
<dbReference type="GO" id="GO:0015926">
    <property type="term" value="F:glucosidase activity"/>
    <property type="evidence" value="ECO:0007669"/>
    <property type="project" value="TreeGrafter"/>
</dbReference>
<feature type="compositionally biased region" description="Polar residues" evidence="9">
    <location>
        <begin position="231"/>
        <end position="241"/>
    </location>
</feature>
<dbReference type="SUPFAM" id="SSF49899">
    <property type="entry name" value="Concanavalin A-like lectins/glucanases"/>
    <property type="match status" value="1"/>
</dbReference>
<evidence type="ECO:0000256" key="9">
    <source>
        <dbReference type="SAM" id="MobiDB-lite"/>
    </source>
</evidence>
<evidence type="ECO:0000256" key="3">
    <source>
        <dbReference type="ARBA" id="ARBA00022692"/>
    </source>
</evidence>
<feature type="compositionally biased region" description="Low complexity" evidence="9">
    <location>
        <begin position="148"/>
        <end position="176"/>
    </location>
</feature>
<feature type="compositionally biased region" description="Basic and acidic residues" evidence="9">
    <location>
        <begin position="19"/>
        <end position="33"/>
    </location>
</feature>
<dbReference type="PROSITE" id="PS51762">
    <property type="entry name" value="GH16_2"/>
    <property type="match status" value="1"/>
</dbReference>
<organism evidence="12 13">
    <name type="scientific">Malassezia psittaci</name>
    <dbReference type="NCBI Taxonomy" id="1821823"/>
    <lineage>
        <taxon>Eukaryota</taxon>
        <taxon>Fungi</taxon>
        <taxon>Dikarya</taxon>
        <taxon>Basidiomycota</taxon>
        <taxon>Ustilaginomycotina</taxon>
        <taxon>Malasseziomycetes</taxon>
        <taxon>Malasseziales</taxon>
        <taxon>Malasseziaceae</taxon>
        <taxon>Malassezia</taxon>
    </lineage>
</organism>
<evidence type="ECO:0000256" key="2">
    <source>
        <dbReference type="ARBA" id="ARBA00010962"/>
    </source>
</evidence>
<keyword evidence="3 10" id="KW-0812">Transmembrane</keyword>
<keyword evidence="8" id="KW-0961">Cell wall biogenesis/degradation</keyword>
<reference evidence="12" key="1">
    <citation type="submission" date="2023-02" db="EMBL/GenBank/DDBJ databases">
        <title>Mating type loci evolution in Malassezia.</title>
        <authorList>
            <person name="Coelho M.A."/>
        </authorList>
    </citation>
    <scope>NUCLEOTIDE SEQUENCE</scope>
    <source>
        <strain evidence="12">CBS 14136</strain>
    </source>
</reference>
<dbReference type="InterPro" id="IPR000757">
    <property type="entry name" value="Beta-glucanase-like"/>
</dbReference>
<dbReference type="Proteomes" id="UP001214628">
    <property type="component" value="Chromosome 3"/>
</dbReference>
<dbReference type="Gene3D" id="2.60.120.200">
    <property type="match status" value="2"/>
</dbReference>
<evidence type="ECO:0000256" key="6">
    <source>
        <dbReference type="ARBA" id="ARBA00023136"/>
    </source>
</evidence>
<evidence type="ECO:0000313" key="12">
    <source>
        <dbReference type="EMBL" id="WFD43740.1"/>
    </source>
</evidence>
<feature type="domain" description="GH16" evidence="11">
    <location>
        <begin position="413"/>
        <end position="824"/>
    </location>
</feature>
<dbReference type="PANTHER" id="PTHR31361">
    <property type="entry name" value="BETA-GLUCAN SYNTHESIS-ASSOCIATED PROTEIN KRE6-RELATED"/>
    <property type="match status" value="1"/>
</dbReference>
<keyword evidence="6 10" id="KW-0472">Membrane</keyword>
<dbReference type="GO" id="GO:0005886">
    <property type="term" value="C:plasma membrane"/>
    <property type="evidence" value="ECO:0007669"/>
    <property type="project" value="TreeGrafter"/>
</dbReference>
<dbReference type="GO" id="GO:0006078">
    <property type="term" value="P:(1-&gt;6)-beta-D-glucan biosynthetic process"/>
    <property type="evidence" value="ECO:0007669"/>
    <property type="project" value="TreeGrafter"/>
</dbReference>
<gene>
    <name evidence="12" type="ORF">MPSI1_002404</name>
</gene>
<evidence type="ECO:0000256" key="10">
    <source>
        <dbReference type="SAM" id="Phobius"/>
    </source>
</evidence>
<dbReference type="EMBL" id="CP118377">
    <property type="protein sequence ID" value="WFD43740.1"/>
    <property type="molecule type" value="Genomic_DNA"/>
</dbReference>
<dbReference type="CDD" id="cd02180">
    <property type="entry name" value="GH16_fungal_KRE6_glucanase"/>
    <property type="match status" value="1"/>
</dbReference>